<proteinExistence type="predicted"/>
<evidence type="ECO:0000259" key="1">
    <source>
        <dbReference type="Pfam" id="PF05168"/>
    </source>
</evidence>
<evidence type="ECO:0000313" key="2">
    <source>
        <dbReference type="EMBL" id="MBI5131474.1"/>
    </source>
</evidence>
<reference evidence="2" key="1">
    <citation type="submission" date="2020-07" db="EMBL/GenBank/DDBJ databases">
        <title>Huge and variable diversity of episymbiotic CPR bacteria and DPANN archaea in groundwater ecosystems.</title>
        <authorList>
            <person name="He C.Y."/>
            <person name="Keren R."/>
            <person name="Whittaker M."/>
            <person name="Farag I.F."/>
            <person name="Doudna J."/>
            <person name="Cate J.H.D."/>
            <person name="Banfield J.F."/>
        </authorList>
    </citation>
    <scope>NUCLEOTIDE SEQUENCE</scope>
    <source>
        <strain evidence="2">NC_groundwater_1818_Pr3_B-0.1um_66_35</strain>
    </source>
</reference>
<accession>A0A933S1R3</accession>
<dbReference type="AlphaFoldDB" id="A0A933S1R3"/>
<dbReference type="InterPro" id="IPR007842">
    <property type="entry name" value="HEPN_dom"/>
</dbReference>
<dbReference type="Pfam" id="PF05168">
    <property type="entry name" value="HEPN"/>
    <property type="match status" value="1"/>
</dbReference>
<feature type="domain" description="HEPN" evidence="1">
    <location>
        <begin position="7"/>
        <end position="124"/>
    </location>
</feature>
<evidence type="ECO:0000313" key="3">
    <source>
        <dbReference type="Proteomes" id="UP000782519"/>
    </source>
</evidence>
<sequence length="137" mass="14740">MSSAAGSWLNLAKQDALAARKLLQPPPSLPHAAYFVQQAAEKAIKAQLIHLGIDFPRHGGRGHDLVALAGLVPPADPMKMMCEALAAVTPWATAFRYPSDDPATELRLTVQDVEGRLDQVDVLIRILGTLHQDGSQT</sequence>
<dbReference type="EMBL" id="JACRJB010000053">
    <property type="protein sequence ID" value="MBI5131474.1"/>
    <property type="molecule type" value="Genomic_DNA"/>
</dbReference>
<gene>
    <name evidence="2" type="ORF">HZA66_18710</name>
</gene>
<dbReference type="Gene3D" id="1.20.120.330">
    <property type="entry name" value="Nucleotidyltransferases domain 2"/>
    <property type="match status" value="1"/>
</dbReference>
<protein>
    <submittedName>
        <fullName evidence="2">HEPN domain-containing protein</fullName>
    </submittedName>
</protein>
<comment type="caution">
    <text evidence="2">The sequence shown here is derived from an EMBL/GenBank/DDBJ whole genome shotgun (WGS) entry which is preliminary data.</text>
</comment>
<dbReference type="Proteomes" id="UP000782519">
    <property type="component" value="Unassembled WGS sequence"/>
</dbReference>
<dbReference type="SUPFAM" id="SSF81593">
    <property type="entry name" value="Nucleotidyltransferase substrate binding subunit/domain"/>
    <property type="match status" value="1"/>
</dbReference>
<name>A0A933S1R3_RHOPL</name>
<organism evidence="2 3">
    <name type="scientific">Rhodopseudomonas palustris</name>
    <dbReference type="NCBI Taxonomy" id="1076"/>
    <lineage>
        <taxon>Bacteria</taxon>
        <taxon>Pseudomonadati</taxon>
        <taxon>Pseudomonadota</taxon>
        <taxon>Alphaproteobacteria</taxon>
        <taxon>Hyphomicrobiales</taxon>
        <taxon>Nitrobacteraceae</taxon>
        <taxon>Rhodopseudomonas</taxon>
    </lineage>
</organism>